<evidence type="ECO:0000313" key="3">
    <source>
        <dbReference type="Proteomes" id="UP000595272"/>
    </source>
</evidence>
<proteinExistence type="predicted"/>
<accession>A0A7U3WJW5</accession>
<gene>
    <name evidence="2" type="ORF">CPT_Salva_034</name>
</gene>
<sequence>MSDSDTGVFYDQGWVPEPSEAQKRIFDRFITQYLRDYDGYAACLRMGYSQPSAEANWQRLLTEPYVANAIKDREETEDIDDEEGIEKRQRMIIKALVREAHSFGPGSSHGARVAALDRLAKLSDMDKTKIEHTHLGGVMYVPAVENDPDKWEAQALPNQKELHTDNGKRT</sequence>
<organism evidence="2 3">
    <name type="scientific">Stenotrophomonas phage Salva</name>
    <dbReference type="NCBI Taxonomy" id="2801524"/>
    <lineage>
        <taxon>Viruses</taxon>
        <taxon>Duplodnaviria</taxon>
        <taxon>Heunggongvirae</taxon>
        <taxon>Uroviricota</taxon>
        <taxon>Caudoviricetes</taxon>
        <taxon>Beaumontvirinae</taxon>
        <taxon>Salvavirus</taxon>
        <taxon>Salvavirus salva</taxon>
    </lineage>
</organism>
<evidence type="ECO:0000313" key="2">
    <source>
        <dbReference type="EMBL" id="QQM18198.1"/>
    </source>
</evidence>
<feature type="region of interest" description="Disordered" evidence="1">
    <location>
        <begin position="150"/>
        <end position="170"/>
    </location>
</feature>
<name>A0A7U3WJW5_9CAUD</name>
<evidence type="ECO:0000256" key="1">
    <source>
        <dbReference type="SAM" id="MobiDB-lite"/>
    </source>
</evidence>
<dbReference type="Gene3D" id="1.10.10.1400">
    <property type="entry name" value="Terminase, small subunit, N-terminal DNA-binding domain, HTH motif"/>
    <property type="match status" value="1"/>
</dbReference>
<dbReference type="Proteomes" id="UP000595272">
    <property type="component" value="Segment"/>
</dbReference>
<protein>
    <submittedName>
        <fullName evidence="2">Terminase small subunit</fullName>
    </submittedName>
</protein>
<dbReference type="InterPro" id="IPR038713">
    <property type="entry name" value="Terminase_Gp1_N_sf"/>
</dbReference>
<feature type="compositionally biased region" description="Basic and acidic residues" evidence="1">
    <location>
        <begin position="160"/>
        <end position="170"/>
    </location>
</feature>
<dbReference type="InterPro" id="IPR005335">
    <property type="entry name" value="Terminase_ssu"/>
</dbReference>
<dbReference type="GO" id="GO:0051276">
    <property type="term" value="P:chromosome organization"/>
    <property type="evidence" value="ECO:0007669"/>
    <property type="project" value="InterPro"/>
</dbReference>
<reference evidence="2 3" key="1">
    <citation type="submission" date="2020-12" db="EMBL/GenBank/DDBJ databases">
        <title>Complete genome sequence of Stenotrophomonas maltophilia phage Salva.</title>
        <authorList>
            <person name="Jefferson B."/>
            <person name="Yao G."/>
            <person name="Clark J."/>
            <person name="Le T."/>
            <person name="Young R."/>
            <person name="Gonzalez C."/>
            <person name="Liu M."/>
        </authorList>
    </citation>
    <scope>NUCLEOTIDE SEQUENCE [LARGE SCALE GENOMIC DNA]</scope>
</reference>
<keyword evidence="3" id="KW-1185">Reference proteome</keyword>
<dbReference type="Pfam" id="PF03592">
    <property type="entry name" value="Terminase_2"/>
    <property type="match status" value="1"/>
</dbReference>
<dbReference type="EMBL" id="MW393850">
    <property type="protein sequence ID" value="QQM18198.1"/>
    <property type="molecule type" value="Genomic_DNA"/>
</dbReference>